<gene>
    <name evidence="2" type="ORF">FB45DRAFT_1138462</name>
</gene>
<organism evidence="2 3">
    <name type="scientific">Roridomyces roridus</name>
    <dbReference type="NCBI Taxonomy" id="1738132"/>
    <lineage>
        <taxon>Eukaryota</taxon>
        <taxon>Fungi</taxon>
        <taxon>Dikarya</taxon>
        <taxon>Basidiomycota</taxon>
        <taxon>Agaricomycotina</taxon>
        <taxon>Agaricomycetes</taxon>
        <taxon>Agaricomycetidae</taxon>
        <taxon>Agaricales</taxon>
        <taxon>Marasmiineae</taxon>
        <taxon>Mycenaceae</taxon>
        <taxon>Roridomyces</taxon>
    </lineage>
</organism>
<reference evidence="2" key="1">
    <citation type="submission" date="2023-03" db="EMBL/GenBank/DDBJ databases">
        <title>Massive genome expansion in bonnet fungi (Mycena s.s.) driven by repeated elements and novel gene families across ecological guilds.</title>
        <authorList>
            <consortium name="Lawrence Berkeley National Laboratory"/>
            <person name="Harder C.B."/>
            <person name="Miyauchi S."/>
            <person name="Viragh M."/>
            <person name="Kuo A."/>
            <person name="Thoen E."/>
            <person name="Andreopoulos B."/>
            <person name="Lu D."/>
            <person name="Skrede I."/>
            <person name="Drula E."/>
            <person name="Henrissat B."/>
            <person name="Morin E."/>
            <person name="Kohler A."/>
            <person name="Barry K."/>
            <person name="LaButti K."/>
            <person name="Morin E."/>
            <person name="Salamov A."/>
            <person name="Lipzen A."/>
            <person name="Mereny Z."/>
            <person name="Hegedus B."/>
            <person name="Baldrian P."/>
            <person name="Stursova M."/>
            <person name="Weitz H."/>
            <person name="Taylor A."/>
            <person name="Grigoriev I.V."/>
            <person name="Nagy L.G."/>
            <person name="Martin F."/>
            <person name="Kauserud H."/>
        </authorList>
    </citation>
    <scope>NUCLEOTIDE SEQUENCE</scope>
    <source>
        <strain evidence="2">9284</strain>
    </source>
</reference>
<sequence>MAVVQQQIDAIGEASRNQLRDVSLFLEECRSARRQGPLQNARNILPRDYPDLLRVLEEKRMAREMALNNSDDVGSAEMRLQVIPETLNEIEFCLPAGNAGAIAWFMGILSFFGSVVCLAISSQPRAVWIVAAILTALLFLPALVDIPERLHILLRFVKFVQVQDPETQSRSETP</sequence>
<dbReference type="Proteomes" id="UP001221142">
    <property type="component" value="Unassembled WGS sequence"/>
</dbReference>
<protein>
    <submittedName>
        <fullName evidence="2">Uncharacterized protein</fullName>
    </submittedName>
</protein>
<feature type="transmembrane region" description="Helical" evidence="1">
    <location>
        <begin position="101"/>
        <end position="121"/>
    </location>
</feature>
<accession>A0AAD7C3D0</accession>
<proteinExistence type="predicted"/>
<evidence type="ECO:0000256" key="1">
    <source>
        <dbReference type="SAM" id="Phobius"/>
    </source>
</evidence>
<keyword evidence="3" id="KW-1185">Reference proteome</keyword>
<feature type="transmembrane region" description="Helical" evidence="1">
    <location>
        <begin position="127"/>
        <end position="146"/>
    </location>
</feature>
<dbReference type="AlphaFoldDB" id="A0AAD7C3D0"/>
<dbReference type="EMBL" id="JARKIF010000006">
    <property type="protein sequence ID" value="KAJ7636669.1"/>
    <property type="molecule type" value="Genomic_DNA"/>
</dbReference>
<evidence type="ECO:0000313" key="3">
    <source>
        <dbReference type="Proteomes" id="UP001221142"/>
    </source>
</evidence>
<name>A0AAD7C3D0_9AGAR</name>
<comment type="caution">
    <text evidence="2">The sequence shown here is derived from an EMBL/GenBank/DDBJ whole genome shotgun (WGS) entry which is preliminary data.</text>
</comment>
<keyword evidence="1" id="KW-1133">Transmembrane helix</keyword>
<keyword evidence="1" id="KW-0472">Membrane</keyword>
<keyword evidence="1" id="KW-0812">Transmembrane</keyword>
<evidence type="ECO:0000313" key="2">
    <source>
        <dbReference type="EMBL" id="KAJ7636669.1"/>
    </source>
</evidence>